<evidence type="ECO:0000313" key="3">
    <source>
        <dbReference type="Proteomes" id="UP000595437"/>
    </source>
</evidence>
<feature type="compositionally biased region" description="Pro residues" evidence="1">
    <location>
        <begin position="70"/>
        <end position="83"/>
    </location>
</feature>
<accession>A0A7T8GP09</accession>
<dbReference type="AlphaFoldDB" id="A0A7T8GP09"/>
<sequence>AEIHRPSSVQVLLMQETKRGHHTTEVIVIDSDEEEKDNITKTTLLRRHPPLEISPNPSEVKLFLRQNVLPPDPKPCQSDPPPRCTARKSTSGKRKVREAPPAATPNEVADALQQFLNEVFLSLKSQPVEASRVIEDELAFAFSLWT</sequence>
<evidence type="ECO:0000256" key="1">
    <source>
        <dbReference type="SAM" id="MobiDB-lite"/>
    </source>
</evidence>
<proteinExistence type="predicted"/>
<protein>
    <submittedName>
        <fullName evidence="2">Uncharacterized protein</fullName>
    </submittedName>
</protein>
<dbReference type="Proteomes" id="UP000595437">
    <property type="component" value="Chromosome 17"/>
</dbReference>
<reference evidence="3" key="1">
    <citation type="submission" date="2021-01" db="EMBL/GenBank/DDBJ databases">
        <title>Caligus Genome Assembly.</title>
        <authorList>
            <person name="Gallardo-Escarate C."/>
        </authorList>
    </citation>
    <scope>NUCLEOTIDE SEQUENCE [LARGE SCALE GENOMIC DNA]</scope>
</reference>
<dbReference type="EMBL" id="CP045906">
    <property type="protein sequence ID" value="QQP34830.1"/>
    <property type="molecule type" value="Genomic_DNA"/>
</dbReference>
<organism evidence="2 3">
    <name type="scientific">Caligus rogercresseyi</name>
    <name type="common">Sea louse</name>
    <dbReference type="NCBI Taxonomy" id="217165"/>
    <lineage>
        <taxon>Eukaryota</taxon>
        <taxon>Metazoa</taxon>
        <taxon>Ecdysozoa</taxon>
        <taxon>Arthropoda</taxon>
        <taxon>Crustacea</taxon>
        <taxon>Multicrustacea</taxon>
        <taxon>Hexanauplia</taxon>
        <taxon>Copepoda</taxon>
        <taxon>Siphonostomatoida</taxon>
        <taxon>Caligidae</taxon>
        <taxon>Caligus</taxon>
    </lineage>
</organism>
<gene>
    <name evidence="2" type="ORF">FKW44_022863</name>
</gene>
<feature type="region of interest" description="Disordered" evidence="1">
    <location>
        <begin position="66"/>
        <end position="105"/>
    </location>
</feature>
<feature type="non-terminal residue" evidence="2">
    <location>
        <position position="1"/>
    </location>
</feature>
<keyword evidence="3" id="KW-1185">Reference proteome</keyword>
<evidence type="ECO:0000313" key="2">
    <source>
        <dbReference type="EMBL" id="QQP34830.1"/>
    </source>
</evidence>
<name>A0A7T8GP09_CALRO</name>
<feature type="non-terminal residue" evidence="2">
    <location>
        <position position="146"/>
    </location>
</feature>